<dbReference type="PANTHER" id="PTHR43690">
    <property type="entry name" value="NARDILYSIN"/>
    <property type="match status" value="1"/>
</dbReference>
<name>A0A1I5XKT0_HYMAR</name>
<keyword evidence="4" id="KW-0862">Zinc</keyword>
<evidence type="ECO:0000256" key="2">
    <source>
        <dbReference type="ARBA" id="ARBA00022670"/>
    </source>
</evidence>
<keyword evidence="6" id="KW-0732">Signal</keyword>
<reference evidence="10" key="1">
    <citation type="submission" date="2016-10" db="EMBL/GenBank/DDBJ databases">
        <authorList>
            <person name="Varghese N."/>
            <person name="Submissions S."/>
        </authorList>
    </citation>
    <scope>NUCLEOTIDE SEQUENCE [LARGE SCALE GENOMIC DNA]</scope>
    <source>
        <strain evidence="10">OR362-8,ATCC BAA-1266,JCM 13504</strain>
    </source>
</reference>
<evidence type="ECO:0000313" key="10">
    <source>
        <dbReference type="Proteomes" id="UP000199029"/>
    </source>
</evidence>
<keyword evidence="10" id="KW-1185">Reference proteome</keyword>
<evidence type="ECO:0000256" key="1">
    <source>
        <dbReference type="ARBA" id="ARBA00007261"/>
    </source>
</evidence>
<keyword evidence="3" id="KW-0378">Hydrolase</keyword>
<comment type="similarity">
    <text evidence="1">Belongs to the peptidase M16 family.</text>
</comment>
<dbReference type="InterPro" id="IPR007863">
    <property type="entry name" value="Peptidase_M16_C"/>
</dbReference>
<evidence type="ECO:0000313" key="9">
    <source>
        <dbReference type="EMBL" id="SFQ32297.1"/>
    </source>
</evidence>
<dbReference type="EMBL" id="FOXS01000002">
    <property type="protein sequence ID" value="SFQ32297.1"/>
    <property type="molecule type" value="Genomic_DNA"/>
</dbReference>
<dbReference type="PROSITE" id="PS51257">
    <property type="entry name" value="PROKAR_LIPOPROTEIN"/>
    <property type="match status" value="1"/>
</dbReference>
<dbReference type="Proteomes" id="UP000199029">
    <property type="component" value="Unassembled WGS sequence"/>
</dbReference>
<evidence type="ECO:0000256" key="6">
    <source>
        <dbReference type="SAM" id="SignalP"/>
    </source>
</evidence>
<dbReference type="InterPro" id="IPR011765">
    <property type="entry name" value="Pept_M16_N"/>
</dbReference>
<dbReference type="GO" id="GO:0006508">
    <property type="term" value="P:proteolysis"/>
    <property type="evidence" value="ECO:0007669"/>
    <property type="project" value="UniProtKB-KW"/>
</dbReference>
<evidence type="ECO:0000259" key="7">
    <source>
        <dbReference type="Pfam" id="PF00675"/>
    </source>
</evidence>
<dbReference type="GO" id="GO:0046872">
    <property type="term" value="F:metal ion binding"/>
    <property type="evidence" value="ECO:0007669"/>
    <property type="project" value="InterPro"/>
</dbReference>
<sequence length="481" mass="53503">MRHFKVFARGLIWAPAVVLALGACSQKTTAVTTAPTETSATAATSAPAPVGPAFQIPVEYYTLSNGLQVVLSPDKTAPTATVAAYYAVGFRTEPRNRTGFAHLFEHLMFQGSQNLGKNEFIGLIQKNGGALNGSTRFDFTNYYEVVPAHKLETILWAEADRMRGLAITQTNLTNQQGVVKNEVRVNVLNQPYGGFPWLLMPQKANKNWNNAHNFYGDLKDLDAATLADTREFFKTYYAPNNAVLAVVGDFDPAEAKAWVEKYYGNIPSAPQPPKPDLAEPRQEQEQRFVHDDKLATKPALAFAYHMPERNTPEYYAMIMLDQILLQGNDSRLYQALVQKRGYTDNVSGGINSDLGNQFNYNGPMLWMGSLVYDPSVQSDSVTQVLDQEINRLAKNGIDQATMDLAMVKIRSAFYDQVSGSDNFGRADLLASFALFDKDPSRINRLESEFRQVTPALMQATIREYLRPTNRTIITVNPLAKS</sequence>
<dbReference type="SUPFAM" id="SSF63411">
    <property type="entry name" value="LuxS/MPP-like metallohydrolase"/>
    <property type="match status" value="2"/>
</dbReference>
<feature type="signal peptide" evidence="6">
    <location>
        <begin position="1"/>
        <end position="30"/>
    </location>
</feature>
<dbReference type="Pfam" id="PF00675">
    <property type="entry name" value="Peptidase_M16"/>
    <property type="match status" value="1"/>
</dbReference>
<protein>
    <submittedName>
        <fullName evidence="9">Predicted Zn-dependent peptidase</fullName>
    </submittedName>
</protein>
<evidence type="ECO:0000256" key="5">
    <source>
        <dbReference type="ARBA" id="ARBA00023049"/>
    </source>
</evidence>
<dbReference type="RefSeq" id="WP_092671574.1">
    <property type="nucleotide sequence ID" value="NZ_FOXS01000002.1"/>
</dbReference>
<gene>
    <name evidence="9" type="ORF">SAMN04515668_1907</name>
</gene>
<evidence type="ECO:0000259" key="8">
    <source>
        <dbReference type="Pfam" id="PF05193"/>
    </source>
</evidence>
<keyword evidence="2" id="KW-0645">Protease</keyword>
<dbReference type="PANTHER" id="PTHR43690:SF17">
    <property type="entry name" value="PROTEIN YHJJ"/>
    <property type="match status" value="1"/>
</dbReference>
<evidence type="ECO:0000256" key="3">
    <source>
        <dbReference type="ARBA" id="ARBA00022801"/>
    </source>
</evidence>
<dbReference type="InterPro" id="IPR050626">
    <property type="entry name" value="Peptidase_M16"/>
</dbReference>
<proteinExistence type="inferred from homology"/>
<organism evidence="9 10">
    <name type="scientific">Hymenobacter arizonensis</name>
    <name type="common">Siccationidurans arizonensis</name>
    <dbReference type="NCBI Taxonomy" id="1227077"/>
    <lineage>
        <taxon>Bacteria</taxon>
        <taxon>Pseudomonadati</taxon>
        <taxon>Bacteroidota</taxon>
        <taxon>Cytophagia</taxon>
        <taxon>Cytophagales</taxon>
        <taxon>Hymenobacteraceae</taxon>
        <taxon>Hymenobacter</taxon>
    </lineage>
</organism>
<dbReference type="Gene3D" id="3.30.830.10">
    <property type="entry name" value="Metalloenzyme, LuxS/M16 peptidase-like"/>
    <property type="match status" value="2"/>
</dbReference>
<dbReference type="InterPro" id="IPR011249">
    <property type="entry name" value="Metalloenz_LuxS/M16"/>
</dbReference>
<dbReference type="STRING" id="1227077.SAMN04515668_1907"/>
<dbReference type="GO" id="GO:0008237">
    <property type="term" value="F:metallopeptidase activity"/>
    <property type="evidence" value="ECO:0007669"/>
    <property type="project" value="UniProtKB-KW"/>
</dbReference>
<feature type="domain" description="Peptidase M16 C-terminal" evidence="8">
    <location>
        <begin position="225"/>
        <end position="405"/>
    </location>
</feature>
<dbReference type="OrthoDB" id="9811314at2"/>
<feature type="chain" id="PRO_5011756942" evidence="6">
    <location>
        <begin position="31"/>
        <end position="481"/>
    </location>
</feature>
<feature type="domain" description="Peptidase M16 N-terminal" evidence="7">
    <location>
        <begin position="69"/>
        <end position="186"/>
    </location>
</feature>
<accession>A0A1I5XKT0</accession>
<dbReference type="Pfam" id="PF05193">
    <property type="entry name" value="Peptidase_M16_C"/>
    <property type="match status" value="1"/>
</dbReference>
<dbReference type="AlphaFoldDB" id="A0A1I5XKT0"/>
<keyword evidence="5" id="KW-0482">Metalloprotease</keyword>
<evidence type="ECO:0000256" key="4">
    <source>
        <dbReference type="ARBA" id="ARBA00022833"/>
    </source>
</evidence>